<keyword evidence="5" id="KW-0597">Phosphoprotein</keyword>
<dbReference type="SMART" id="SM00387">
    <property type="entry name" value="HATPase_c"/>
    <property type="match status" value="1"/>
</dbReference>
<reference evidence="13" key="1">
    <citation type="submission" date="2016-12" db="EMBL/GenBank/DDBJ databases">
        <title>Draft genome sequence of Roseomonas mucosa strain AU37, isolated from a peripheral intravenous catheter.</title>
        <authorList>
            <person name="Choudhury M.A."/>
            <person name="Sidjabat H.E."/>
            <person name="Wailan A.M."/>
            <person name="Zhang L."/>
            <person name="Marsh N.M."/>
            <person name="Rickard C.M."/>
            <person name="Davies M."/>
            <person name="Mcmillan D.J."/>
        </authorList>
    </citation>
    <scope>NUCLEOTIDE SEQUENCE [LARGE SCALE GENOMIC DNA]</scope>
    <source>
        <strain evidence="13">AU37</strain>
    </source>
</reference>
<comment type="caution">
    <text evidence="13">The sequence shown here is derived from an EMBL/GenBank/DDBJ whole genome shotgun (WGS) entry which is preliminary data.</text>
</comment>
<feature type="transmembrane region" description="Helical" evidence="10">
    <location>
        <begin position="12"/>
        <end position="34"/>
    </location>
</feature>
<dbReference type="SMART" id="SM00304">
    <property type="entry name" value="HAMP"/>
    <property type="match status" value="1"/>
</dbReference>
<dbReference type="PROSITE" id="PS50885">
    <property type="entry name" value="HAMP"/>
    <property type="match status" value="1"/>
</dbReference>
<sequence>MVRVIRIVPQSLAARTLAALTLGFAVLFVAMVGIHDVLLRHAVERGTEELLSQRLATLMDAVGAAPEADRDRVAQALSRPDLEVRWRRDPPPAPEPPGREEWPTVAARTTALSRLASEVRVLRERQGASSDRVAGIGAVARLADGSWLELKLASFDVLSADQRMQHSYAAAIGLVLLLAVGFAARSVSAPVSALARVVSRLDPEGGPPVLSVAGPREVRQLAEALNDMAGRTRDAFRQRTLALGALSHDLMSPIARLRLRAEELPDEVREPIRRDLTEMETMVADVLAYLRGGHGGEAVQPLAITALVRTVADEFADAGTPVEEGRMDEGAVAPGRRVAIKRAVTNLVANAARHGRDPWVEVEADPDGVLVRVGDRGPGIPPEDLPRVTEPFFRGDRARTAGGGSGLGLSTVRAIAEAHGGSLTLESPPGQGALATLRLPGRAVTAAGAGAGSRTA</sequence>
<accession>A0A1S8D915</accession>
<evidence type="ECO:0000259" key="12">
    <source>
        <dbReference type="PROSITE" id="PS50885"/>
    </source>
</evidence>
<dbReference type="PRINTS" id="PR00344">
    <property type="entry name" value="BCTRLSENSOR"/>
</dbReference>
<evidence type="ECO:0000256" key="7">
    <source>
        <dbReference type="ARBA" id="ARBA00022741"/>
    </source>
</evidence>
<evidence type="ECO:0000256" key="6">
    <source>
        <dbReference type="ARBA" id="ARBA00022679"/>
    </source>
</evidence>
<dbReference type="PANTHER" id="PTHR44936">
    <property type="entry name" value="SENSOR PROTEIN CREC"/>
    <property type="match status" value="1"/>
</dbReference>
<keyword evidence="9" id="KW-0067">ATP-binding</keyword>
<dbReference type="PROSITE" id="PS50109">
    <property type="entry name" value="HIS_KIN"/>
    <property type="match status" value="1"/>
</dbReference>
<evidence type="ECO:0000256" key="8">
    <source>
        <dbReference type="ARBA" id="ARBA00022777"/>
    </source>
</evidence>
<dbReference type="InterPro" id="IPR004358">
    <property type="entry name" value="Sig_transdc_His_kin-like_C"/>
</dbReference>
<dbReference type="STRING" id="207340.APZ41_005200"/>
<dbReference type="OrthoDB" id="9815202at2"/>
<dbReference type="GO" id="GO:0005886">
    <property type="term" value="C:plasma membrane"/>
    <property type="evidence" value="ECO:0007669"/>
    <property type="project" value="UniProtKB-SubCell"/>
</dbReference>
<dbReference type="EMBL" id="LLWF02000010">
    <property type="protein sequence ID" value="ONH84214.1"/>
    <property type="molecule type" value="Genomic_DNA"/>
</dbReference>
<dbReference type="InterPro" id="IPR003660">
    <property type="entry name" value="HAMP_dom"/>
</dbReference>
<dbReference type="InterPro" id="IPR050980">
    <property type="entry name" value="2C_sensor_his_kinase"/>
</dbReference>
<evidence type="ECO:0000256" key="1">
    <source>
        <dbReference type="ARBA" id="ARBA00000085"/>
    </source>
</evidence>
<dbReference type="EC" id="2.7.13.3" evidence="3"/>
<protein>
    <recommendedName>
        <fullName evidence="3">histidine kinase</fullName>
        <ecNumber evidence="3">2.7.13.3</ecNumber>
    </recommendedName>
</protein>
<feature type="domain" description="Histidine kinase" evidence="11">
    <location>
        <begin position="245"/>
        <end position="443"/>
    </location>
</feature>
<evidence type="ECO:0000256" key="2">
    <source>
        <dbReference type="ARBA" id="ARBA00004651"/>
    </source>
</evidence>
<dbReference type="InterPro" id="IPR036097">
    <property type="entry name" value="HisK_dim/P_sf"/>
</dbReference>
<keyword evidence="4" id="KW-1003">Cell membrane</keyword>
<dbReference type="SUPFAM" id="SSF47384">
    <property type="entry name" value="Homodimeric domain of signal transducing histidine kinase"/>
    <property type="match status" value="1"/>
</dbReference>
<evidence type="ECO:0000256" key="5">
    <source>
        <dbReference type="ARBA" id="ARBA00022553"/>
    </source>
</evidence>
<keyword evidence="6" id="KW-0808">Transferase</keyword>
<dbReference type="Pfam" id="PF00672">
    <property type="entry name" value="HAMP"/>
    <property type="match status" value="1"/>
</dbReference>
<keyword evidence="7" id="KW-0547">Nucleotide-binding</keyword>
<keyword evidence="14" id="KW-1185">Reference proteome</keyword>
<dbReference type="InterPro" id="IPR005467">
    <property type="entry name" value="His_kinase_dom"/>
</dbReference>
<keyword evidence="8 13" id="KW-0418">Kinase</keyword>
<keyword evidence="10" id="KW-0472">Membrane</keyword>
<name>A0A1S8D915_9PROT</name>
<evidence type="ECO:0000256" key="4">
    <source>
        <dbReference type="ARBA" id="ARBA00022475"/>
    </source>
</evidence>
<dbReference type="GO" id="GO:0005524">
    <property type="term" value="F:ATP binding"/>
    <property type="evidence" value="ECO:0007669"/>
    <property type="project" value="UniProtKB-KW"/>
</dbReference>
<dbReference type="SUPFAM" id="SSF55874">
    <property type="entry name" value="ATPase domain of HSP90 chaperone/DNA topoisomerase II/histidine kinase"/>
    <property type="match status" value="1"/>
</dbReference>
<dbReference type="Gene3D" id="3.30.565.10">
    <property type="entry name" value="Histidine kinase-like ATPase, C-terminal domain"/>
    <property type="match status" value="1"/>
</dbReference>
<evidence type="ECO:0000313" key="14">
    <source>
        <dbReference type="Proteomes" id="UP000054844"/>
    </source>
</evidence>
<dbReference type="InterPro" id="IPR003661">
    <property type="entry name" value="HisK_dim/P_dom"/>
</dbReference>
<comment type="catalytic activity">
    <reaction evidence="1">
        <text>ATP + protein L-histidine = ADP + protein N-phospho-L-histidine.</text>
        <dbReference type="EC" id="2.7.13.3"/>
    </reaction>
</comment>
<dbReference type="InterPro" id="IPR036890">
    <property type="entry name" value="HATPase_C_sf"/>
</dbReference>
<proteinExistence type="predicted"/>
<dbReference type="GO" id="GO:0000155">
    <property type="term" value="F:phosphorelay sensor kinase activity"/>
    <property type="evidence" value="ECO:0007669"/>
    <property type="project" value="InterPro"/>
</dbReference>
<evidence type="ECO:0000259" key="11">
    <source>
        <dbReference type="PROSITE" id="PS50109"/>
    </source>
</evidence>
<comment type="subcellular location">
    <subcellularLocation>
        <location evidence="2">Cell membrane</location>
        <topology evidence="2">Multi-pass membrane protein</topology>
    </subcellularLocation>
</comment>
<dbReference type="Pfam" id="PF02518">
    <property type="entry name" value="HATPase_c"/>
    <property type="match status" value="1"/>
</dbReference>
<dbReference type="PANTHER" id="PTHR44936:SF10">
    <property type="entry name" value="SENSOR PROTEIN RSTB"/>
    <property type="match status" value="1"/>
</dbReference>
<evidence type="ECO:0000256" key="3">
    <source>
        <dbReference type="ARBA" id="ARBA00012438"/>
    </source>
</evidence>
<dbReference type="CDD" id="cd00082">
    <property type="entry name" value="HisKA"/>
    <property type="match status" value="1"/>
</dbReference>
<evidence type="ECO:0000256" key="10">
    <source>
        <dbReference type="SAM" id="Phobius"/>
    </source>
</evidence>
<gene>
    <name evidence="13" type="ORF">APZ41_005200</name>
</gene>
<keyword evidence="10" id="KW-1133">Transmembrane helix</keyword>
<dbReference type="InterPro" id="IPR003594">
    <property type="entry name" value="HATPase_dom"/>
</dbReference>
<dbReference type="Proteomes" id="UP000054844">
    <property type="component" value="Unassembled WGS sequence"/>
</dbReference>
<dbReference type="AlphaFoldDB" id="A0A1S8D915"/>
<keyword evidence="10" id="KW-0812">Transmembrane</keyword>
<organism evidence="13 14">
    <name type="scientific">Roseomonas mucosa</name>
    <dbReference type="NCBI Taxonomy" id="207340"/>
    <lineage>
        <taxon>Bacteria</taxon>
        <taxon>Pseudomonadati</taxon>
        <taxon>Pseudomonadota</taxon>
        <taxon>Alphaproteobacteria</taxon>
        <taxon>Acetobacterales</taxon>
        <taxon>Roseomonadaceae</taxon>
        <taxon>Roseomonas</taxon>
    </lineage>
</organism>
<feature type="domain" description="HAMP" evidence="12">
    <location>
        <begin position="185"/>
        <end position="237"/>
    </location>
</feature>
<evidence type="ECO:0000313" key="13">
    <source>
        <dbReference type="EMBL" id="ONH84214.1"/>
    </source>
</evidence>
<dbReference type="Gene3D" id="1.10.287.130">
    <property type="match status" value="1"/>
</dbReference>
<evidence type="ECO:0000256" key="9">
    <source>
        <dbReference type="ARBA" id="ARBA00022840"/>
    </source>
</evidence>
<dbReference type="CDD" id="cd00075">
    <property type="entry name" value="HATPase"/>
    <property type="match status" value="1"/>
</dbReference>